<reference evidence="1" key="1">
    <citation type="submission" date="2014-11" db="EMBL/GenBank/DDBJ databases">
        <authorList>
            <person name="Amaro Gonzalez C."/>
        </authorList>
    </citation>
    <scope>NUCLEOTIDE SEQUENCE</scope>
</reference>
<proteinExistence type="predicted"/>
<reference evidence="1" key="2">
    <citation type="journal article" date="2015" name="Fish Shellfish Immunol.">
        <title>Early steps in the European eel (Anguilla anguilla)-Vibrio vulnificus interaction in the gills: Role of the RtxA13 toxin.</title>
        <authorList>
            <person name="Callol A."/>
            <person name="Pajuelo D."/>
            <person name="Ebbesson L."/>
            <person name="Teles M."/>
            <person name="MacKenzie S."/>
            <person name="Amaro C."/>
        </authorList>
    </citation>
    <scope>NUCLEOTIDE SEQUENCE</scope>
</reference>
<evidence type="ECO:0000313" key="1">
    <source>
        <dbReference type="EMBL" id="JAI01065.1"/>
    </source>
</evidence>
<accession>A0A0E9XEJ7</accession>
<dbReference type="EMBL" id="GBXM01007513">
    <property type="protein sequence ID" value="JAI01065.1"/>
    <property type="molecule type" value="Transcribed_RNA"/>
</dbReference>
<sequence length="15" mass="1867">MERFIVGFLIRENRS</sequence>
<name>A0A0E9XEJ7_ANGAN</name>
<protein>
    <submittedName>
        <fullName evidence="1">Uncharacterized protein</fullName>
    </submittedName>
</protein>
<organism evidence="1">
    <name type="scientific">Anguilla anguilla</name>
    <name type="common">European freshwater eel</name>
    <name type="synonym">Muraena anguilla</name>
    <dbReference type="NCBI Taxonomy" id="7936"/>
    <lineage>
        <taxon>Eukaryota</taxon>
        <taxon>Metazoa</taxon>
        <taxon>Chordata</taxon>
        <taxon>Craniata</taxon>
        <taxon>Vertebrata</taxon>
        <taxon>Euteleostomi</taxon>
        <taxon>Actinopterygii</taxon>
        <taxon>Neopterygii</taxon>
        <taxon>Teleostei</taxon>
        <taxon>Anguilliformes</taxon>
        <taxon>Anguillidae</taxon>
        <taxon>Anguilla</taxon>
    </lineage>
</organism>